<accession>A0A818CGX8</accession>
<reference evidence="2" key="1">
    <citation type="submission" date="2021-02" db="EMBL/GenBank/DDBJ databases">
        <authorList>
            <person name="Nowell W R."/>
        </authorList>
    </citation>
    <scope>NUCLEOTIDE SEQUENCE</scope>
</reference>
<organism evidence="2 3">
    <name type="scientific">Rotaria socialis</name>
    <dbReference type="NCBI Taxonomy" id="392032"/>
    <lineage>
        <taxon>Eukaryota</taxon>
        <taxon>Metazoa</taxon>
        <taxon>Spiralia</taxon>
        <taxon>Gnathifera</taxon>
        <taxon>Rotifera</taxon>
        <taxon>Eurotatoria</taxon>
        <taxon>Bdelloidea</taxon>
        <taxon>Philodinida</taxon>
        <taxon>Philodinidae</taxon>
        <taxon>Rotaria</taxon>
    </lineage>
</organism>
<dbReference type="EMBL" id="CAJNYD010000885">
    <property type="protein sequence ID" value="CAF3304816.1"/>
    <property type="molecule type" value="Genomic_DNA"/>
</dbReference>
<evidence type="ECO:0000313" key="1">
    <source>
        <dbReference type="EMBL" id="CAF3304816.1"/>
    </source>
</evidence>
<dbReference type="Proteomes" id="UP000663869">
    <property type="component" value="Unassembled WGS sequence"/>
</dbReference>
<comment type="caution">
    <text evidence="2">The sequence shown here is derived from an EMBL/GenBank/DDBJ whole genome shotgun (WGS) entry which is preliminary data.</text>
</comment>
<protein>
    <submittedName>
        <fullName evidence="2">Uncharacterized protein</fullName>
    </submittedName>
</protein>
<proteinExistence type="predicted"/>
<evidence type="ECO:0000313" key="2">
    <source>
        <dbReference type="EMBL" id="CAF3427932.1"/>
    </source>
</evidence>
<dbReference type="EMBL" id="CAJNYU010001329">
    <property type="protein sequence ID" value="CAF3427932.1"/>
    <property type="molecule type" value="Genomic_DNA"/>
</dbReference>
<dbReference type="AlphaFoldDB" id="A0A818CGX8"/>
<name>A0A818CGX8_9BILA</name>
<evidence type="ECO:0000313" key="3">
    <source>
        <dbReference type="Proteomes" id="UP000663869"/>
    </source>
</evidence>
<gene>
    <name evidence="2" type="ORF">FME351_LOCUS11548</name>
    <name evidence="1" type="ORF">LUA448_LOCUS8414</name>
</gene>
<dbReference type="Proteomes" id="UP000663833">
    <property type="component" value="Unassembled WGS sequence"/>
</dbReference>
<sequence length="181" mass="20740">MPQQNEHLSFKSDAIVSDIDYSEARTILDLTITKQKELRRQRSQTLHTQLLLKRTYLHVCQLLDSECSNEKPKTLPLSIVDTNKRKISSHNHDLSSKTKKSKNSIDNDILQFLRELNSTKIANSEYIELSSSVRQSMPMVAVVKKIMTPHTPVLVMIETLYGILKVTSGMRISFSEGYNFE</sequence>